<evidence type="ECO:0000313" key="2">
    <source>
        <dbReference type="Proteomes" id="UP000239649"/>
    </source>
</evidence>
<proteinExistence type="predicted"/>
<keyword evidence="2" id="KW-1185">Reference proteome</keyword>
<accession>A0A2P6V944</accession>
<dbReference type="EMBL" id="LHPF02000019">
    <property type="protein sequence ID" value="PSC70604.1"/>
    <property type="molecule type" value="Genomic_DNA"/>
</dbReference>
<protein>
    <submittedName>
        <fullName evidence="1">Proteasome assembly chaperone 3</fullName>
    </submittedName>
</protein>
<organism evidence="1 2">
    <name type="scientific">Micractinium conductrix</name>
    <dbReference type="NCBI Taxonomy" id="554055"/>
    <lineage>
        <taxon>Eukaryota</taxon>
        <taxon>Viridiplantae</taxon>
        <taxon>Chlorophyta</taxon>
        <taxon>core chlorophytes</taxon>
        <taxon>Trebouxiophyceae</taxon>
        <taxon>Chlorellales</taxon>
        <taxon>Chlorellaceae</taxon>
        <taxon>Chlorella clade</taxon>
        <taxon>Micractinium</taxon>
    </lineage>
</organism>
<dbReference type="Pfam" id="PF10178">
    <property type="entry name" value="PAC3"/>
    <property type="match status" value="1"/>
</dbReference>
<dbReference type="OrthoDB" id="5839at2759"/>
<gene>
    <name evidence="1" type="ORF">C2E20_6018</name>
</gene>
<reference evidence="1 2" key="1">
    <citation type="journal article" date="2018" name="Plant J.">
        <title>Genome sequences of Chlorella sorokiniana UTEX 1602 and Micractinium conductrix SAG 241.80: implications to maltose excretion by a green alga.</title>
        <authorList>
            <person name="Arriola M.B."/>
            <person name="Velmurugan N."/>
            <person name="Zhang Y."/>
            <person name="Plunkett M.H."/>
            <person name="Hondzo H."/>
            <person name="Barney B.M."/>
        </authorList>
    </citation>
    <scope>NUCLEOTIDE SEQUENCE [LARGE SCALE GENOMIC DNA]</scope>
    <source>
        <strain evidence="1 2">SAG 241.80</strain>
    </source>
</reference>
<dbReference type="GO" id="GO:0043248">
    <property type="term" value="P:proteasome assembly"/>
    <property type="evidence" value="ECO:0007669"/>
    <property type="project" value="InterPro"/>
</dbReference>
<dbReference type="InterPro" id="IPR053720">
    <property type="entry name" value="Psm_Assembly_Chaperone"/>
</dbReference>
<dbReference type="PANTHER" id="PTHR31051">
    <property type="entry name" value="PROTEASOME ASSEMBLY CHAPERONE 3"/>
    <property type="match status" value="1"/>
</dbReference>
<keyword evidence="1" id="KW-0647">Proteasome</keyword>
<dbReference type="STRING" id="554055.A0A2P6V944"/>
<dbReference type="PANTHER" id="PTHR31051:SF1">
    <property type="entry name" value="PROTEASOME ASSEMBLY CHAPERONE 3"/>
    <property type="match status" value="1"/>
</dbReference>
<dbReference type="AlphaFoldDB" id="A0A2P6V944"/>
<dbReference type="GO" id="GO:0000502">
    <property type="term" value="C:proteasome complex"/>
    <property type="evidence" value="ECO:0007669"/>
    <property type="project" value="UniProtKB-KW"/>
</dbReference>
<name>A0A2P6V944_9CHLO</name>
<dbReference type="InterPro" id="IPR018788">
    <property type="entry name" value="Proteasome_assmbl_chp_3"/>
</dbReference>
<comment type="caution">
    <text evidence="1">The sequence shown here is derived from an EMBL/GenBank/DDBJ whole genome shotgun (WGS) entry which is preliminary data.</text>
</comment>
<dbReference type="Proteomes" id="UP000239649">
    <property type="component" value="Unassembled WGS sequence"/>
</dbReference>
<sequence length="146" mass="15009">MAATSVSGVPLRSEAFEAEVGGAVARCLLTAYADRLLVIVSQLGTLGSIISAERERVLGGGETYRVDTLLGPREQPLPELCARQLAERLAAAGSYKPLLLCLALRRDALTRAGVAQVVAAVTQHAAAVLGASSAPPAAQPQAPPPM</sequence>
<evidence type="ECO:0000313" key="1">
    <source>
        <dbReference type="EMBL" id="PSC70604.1"/>
    </source>
</evidence>
<dbReference type="Gene3D" id="3.30.230.90">
    <property type="match status" value="1"/>
</dbReference>